<evidence type="ECO:0000313" key="37">
    <source>
        <dbReference type="EMBL" id="ACD33876.1"/>
    </source>
</evidence>
<evidence type="ECO:0000256" key="23">
    <source>
        <dbReference type="ARBA" id="ARBA00023046"/>
    </source>
</evidence>
<dbReference type="FunFam" id="2.170.40.20:FF:000003">
    <property type="entry name" value="Envelope glycoprotein gp160"/>
    <property type="match status" value="1"/>
</dbReference>
<evidence type="ECO:0000256" key="19">
    <source>
        <dbReference type="ARBA" id="ARBA00022870"/>
    </source>
</evidence>
<comment type="function">
    <text evidence="33">Transmembrane protein gp41: Acts as a class I viral fusion protein. Under the current model, the protein has at least 3 conformational states: pre-fusion native state, pre-hairpin intermediate state, and post-fusion hairpin state. During fusion of viral and target intracellular membranes, the coiled coil regions (heptad repeats) assume a trimer-of-hairpins structure, positioning the fusion peptide in close proximity to the C-terminal region of the ectodomain. The formation of this structure appears to drive apposition and subsequent fusion of viral and target cell membranes. Complete fusion occurs in host cell endosomes and is dynamin-dependent, however some lipid transfer might occur at the plasma membrane. The virus undergoes clathrin-dependent internalization long before endosomal fusion, thus minimizing the surface exposure of conserved viral epitopes during fusion and reducing the efficacy of inhibitors targeting these epitopes. Membranes fusion leads to delivery of the nucleocapsid into the cytoplasm.</text>
</comment>
<dbReference type="GO" id="GO:0005198">
    <property type="term" value="F:structural molecule activity"/>
    <property type="evidence" value="ECO:0007669"/>
    <property type="project" value="UniProtKB-UniRule"/>
</dbReference>
<dbReference type="GO" id="GO:1903911">
    <property type="term" value="P:positive regulation of receptor clustering"/>
    <property type="evidence" value="ECO:0007669"/>
    <property type="project" value="UniProtKB-UniRule"/>
</dbReference>
<evidence type="ECO:0000256" key="20">
    <source>
        <dbReference type="ARBA" id="ARBA00022879"/>
    </source>
</evidence>
<evidence type="ECO:0000256" key="2">
    <source>
        <dbReference type="ARBA" id="ARBA00004433"/>
    </source>
</evidence>
<evidence type="ECO:0000256" key="25">
    <source>
        <dbReference type="ARBA" id="ARBA00023136"/>
    </source>
</evidence>
<feature type="lipid moiety-binding region" description="S-palmitoyl cysteine; by host" evidence="33">
    <location>
        <position position="770"/>
    </location>
</feature>
<keyword evidence="27 33" id="KW-1015">Disulfide bond</keyword>
<evidence type="ECO:0000256" key="32">
    <source>
        <dbReference type="ARBA" id="ARBA00062028"/>
    </source>
</evidence>
<dbReference type="GO" id="GO:0019062">
    <property type="term" value="P:virion attachment to host cell"/>
    <property type="evidence" value="ECO:0007669"/>
    <property type="project" value="UniProtKB-UniRule"/>
</dbReference>
<keyword evidence="8 33" id="KW-1170">Fusion of virus membrane with host endosomal membrane</keyword>
<keyword evidence="10 33" id="KW-1165">Clathrin-mediated endocytosis of virus by host</keyword>
<dbReference type="CDD" id="cd09909">
    <property type="entry name" value="HIV-1-like_HR1-HR2"/>
    <property type="match status" value="1"/>
</dbReference>
<evidence type="ECO:0000256" key="22">
    <source>
        <dbReference type="ARBA" id="ARBA00022989"/>
    </source>
</evidence>
<comment type="miscellaneous">
    <text evidence="33">HIV-1 lineages are divided in three main groups, M (for Major), O (for Outlier), and N (for New, or Non-M, Non-O). The vast majority of strains found worldwide belong to the group M. Group O seems to be endemic to and largely confined to Cameroon and neighboring countries in West Central Africa, where these viruses represent a small minority of HIV-1 strains. The group N is represented by a limited number of isolates from Cameroonian persons. The group M is further subdivided in 9 clades or subtypes (A to D, F to H, J and K).</text>
</comment>
<comment type="subunit">
    <text evidence="32">The mature envelope protein (Env) consists of a homotrimer of non-covalently associated gp120-gp41 heterodimers. The resulting complex protrudes from the virus surface as a spike. There seems to be as few as 10 spikes on the average virion. Interacts with host CD4, CCR5 and CXCR4. Gp120 also interacts with the C-type lectins CD209/DC-SIGN and CLEC4M/DC-SIGNR (collectively referred to as DC-SIGN(R)). Gp120 and gp41 interact with GalCer. Gp120 interacts with host ITGA4/ITGB7 complex; on CD4+ T-cells, this interaction results in rapid activation of integrin ITGAL/LFA-1, which facilitates efficient cell-to-cell spreading of HIV-1. Gp120 interacts with cell-associated heparan sulfate; this interaction increases virus infectivity on permissive cells and may be involved in infection of CD4- cells.</text>
</comment>
<comment type="function">
    <text evidence="33">Surface protein gp120: Attaches the virus to the host lymphoid cell by binding to the primary receptor CD4. This interaction induces a structural rearrangement creating a high affinity binding site for a chemokine coreceptor like CXCR4 and/or CCR5. Acts as a ligand for CD209/DC-SIGN and CLEC4M/DC-SIGNR, which are respectively found on dendritic cells (DCs), and on endothelial cells of liver sinusoids and lymph node sinuses. These interactions allow capture of viral particles at mucosal surfaces by these cells and subsequent transmission to permissive cells. HIV subverts the migration properties of dendritic cells to gain access to CD4+ T-cells in lymph nodes. Virus transmission to permissive T-cells occurs either in trans (without DCs infection, through viral capture and transmission), or in cis (following DCs productive infection, through the usual CD4-gp120 interaction), thereby inducing a robust infection. In trans infection, bound virions remain infectious over days and it is proposed that they are not degraded, but protected in non-lysosomal acidic organelles within the DCs close to the cell membrane thus contributing to the viral infectious potential during DCs' migration from the periphery to the lymphoid tissues. On arrival at lymphoid tissues, intact virions recycle back to DCs' cell surface allowing virus transmission to CD4+ T-cells.</text>
</comment>
<comment type="PTM">
    <text evidence="33">Palmitoylation of the transmembrane protein and of Env polyprotein (prior to its proteolytic cleavage) is essential for their association with host cell membrane lipid rafts. Palmitoylation is therefore required for envelope trafficking to classical lipid rafts, but not for viral replication.</text>
</comment>
<dbReference type="GO" id="GO:0019082">
    <property type="term" value="P:viral protein processing"/>
    <property type="evidence" value="ECO:0007669"/>
    <property type="project" value="UniProtKB-UniRule"/>
</dbReference>
<keyword evidence="31 33" id="KW-1160">Virus entry into host cell</keyword>
<feature type="short sequence motif" description="Di-leucine internalization motif" evidence="33">
    <location>
        <begin position="861"/>
        <end position="862"/>
    </location>
</feature>
<feature type="site" description="Cleavage; by host furin" evidence="33">
    <location>
        <begin position="516"/>
        <end position="517"/>
    </location>
</feature>
<dbReference type="InterPro" id="IPR037527">
    <property type="entry name" value="Gp160"/>
</dbReference>
<comment type="subcellular location">
    <molecule>Transmembrane protein gp41</molecule>
    <subcellularLocation>
        <location evidence="33">Virion membrane</location>
        <topology evidence="33">Single-pass type I membrane protein</topology>
    </subcellularLocation>
    <subcellularLocation>
        <location evidence="33">Host cell membrane</location>
        <topology evidence="33">Single-pass type I membrane protein</topology>
    </subcellularLocation>
    <subcellularLocation>
        <location evidence="33">Host endosome membrane</location>
        <topology evidence="33">Single-pass type I membrane protein</topology>
    </subcellularLocation>
    <text evidence="33">It is probably concentrated at the site of budding and incorporated into the virions possibly by contacts between the cytoplasmic tail of Env and the N-terminus of Gag.</text>
</comment>
<feature type="chain" id="PRO_5023248999" description="Envelope glycoprotein gp160" evidence="33">
    <location>
        <begin position="40"/>
        <end position="862"/>
    </location>
</feature>
<feature type="disulfide bond" evidence="33">
    <location>
        <begin position="240"/>
        <end position="251"/>
    </location>
</feature>
<keyword evidence="19 33" id="KW-1043">Host membrane</keyword>
<keyword evidence="21 33" id="KW-1164">Virus endocytosis by host</keyword>
<dbReference type="GO" id="GO:0020002">
    <property type="term" value="C:host cell plasma membrane"/>
    <property type="evidence" value="ECO:0007669"/>
    <property type="project" value="UniProtKB-SubCell"/>
</dbReference>
<dbReference type="GO" id="GO:0039654">
    <property type="term" value="P:fusion of virus membrane with host endosome membrane"/>
    <property type="evidence" value="ECO:0007669"/>
    <property type="project" value="UniProtKB-UniRule"/>
</dbReference>
<keyword evidence="23 33" id="KW-1039">Host endosome</keyword>
<comment type="subcellular location">
    <molecule>Surface protein gp120</molecule>
    <subcellularLocation>
        <location evidence="33">Virion membrane</location>
        <topology evidence="33">Peripheral membrane protein</topology>
    </subcellularLocation>
    <subcellularLocation>
        <location evidence="33">Host cell membrane</location>
        <topology evidence="33">Peripheral membrane protein</topology>
    </subcellularLocation>
    <subcellularLocation>
        <location evidence="33">Host endosome membrane</location>
        <topology evidence="33">Single-pass type I membrane protein</topology>
    </subcellularLocation>
    <text evidence="33">The surface protein is not anchored to the viral envelope, but associates with the extravirion surface through its binding to TM. It is probably concentrated at the site of budding and incorporated into the virions possibly by contacts between the cytoplasmic tail of Env and the N-terminus of Gag.</text>
</comment>
<dbReference type="Gene3D" id="1.10.287.210">
    <property type="match status" value="1"/>
</dbReference>
<comment type="subcellular location">
    <subcellularLocation>
        <location evidence="3">Host cell membrane</location>
        <topology evidence="3">Peripheral membrane protein</topology>
    </subcellularLocation>
    <subcellularLocation>
        <location evidence="1">Host cell membrane</location>
        <topology evidence="1">Single-pass type I membrane protein</topology>
    </subcellularLocation>
    <subcellularLocation>
        <location evidence="2">Host endosome membrane</location>
        <topology evidence="2">Peripheral membrane protein</topology>
    </subcellularLocation>
    <subcellularLocation>
        <location evidence="5">Host endosome membrane</location>
        <topology evidence="5">Single-pass type I membrane protein</topology>
    </subcellularLocation>
    <subcellularLocation>
        <location evidence="6">Virion membrane</location>
        <topology evidence="6">Peripheral membrane protein</topology>
    </subcellularLocation>
    <subcellularLocation>
        <location evidence="4">Virion membrane</location>
        <topology evidence="4">Single-pass type I membrane protein</topology>
    </subcellularLocation>
</comment>
<evidence type="ECO:0000256" key="15">
    <source>
        <dbReference type="ARBA" id="ARBA00022703"/>
    </source>
</evidence>
<keyword evidence="14 33" id="KW-0812">Transmembrane</keyword>
<keyword evidence="20 33" id="KW-0261">Viral envelope protein</keyword>
<accession>B2YRY1</accession>
<keyword evidence="30 33" id="KW-0449">Lipoprotein</keyword>
<dbReference type="GO" id="GO:0044175">
    <property type="term" value="C:host cell endosome membrane"/>
    <property type="evidence" value="ECO:0007669"/>
    <property type="project" value="UniProtKB-SubCell"/>
</dbReference>
<feature type="transmembrane region" description="Helical" evidence="34">
    <location>
        <begin position="684"/>
        <end position="711"/>
    </location>
</feature>
<evidence type="ECO:0000256" key="9">
    <source>
        <dbReference type="ARBA" id="ARBA00022511"/>
    </source>
</evidence>
<keyword evidence="12 33" id="KW-1162">Viral penetration into host cytoplasm</keyword>
<keyword evidence="25 33" id="KW-0472">Membrane</keyword>
<evidence type="ECO:0000256" key="8">
    <source>
        <dbReference type="ARBA" id="ARBA00022510"/>
    </source>
</evidence>
<comment type="domain">
    <text evidence="33">Some of the most genetically diverse regions of the viral genome are present in Env. They are called variable regions 1 through 5 (V1 through V5). Coreceptor usage of gp120 is determined mainly by the primary structure of the third variable region (V3) in the outer domain of gp120. The sequence of V3 determines which coreceptor, CCR5 and/or CXCR4 (corresponding to R5/macrophage, X4/T cell and R5X4/T cell and macrophage tropism), is used to trigger the fusion potential of the Env complex, and hence which cells the virus can infect. Binding to CCR5 involves a region adjacent in addition to V3.</text>
</comment>
<evidence type="ECO:0000256" key="30">
    <source>
        <dbReference type="ARBA" id="ARBA00023288"/>
    </source>
</evidence>
<comment type="function">
    <text evidence="33">Envelope glycoprotein gp160: Oligomerizes in the host endoplasmic reticulum into predominantly trimers. In a second time, gp160 transits in the host Golgi, where glycosylation is completed. The precursor is then proteolytically cleaved in the trans-Golgi and thereby activated by cellular furin or furin-like proteases to produce gp120 and gp41.</text>
</comment>
<keyword evidence="28 33" id="KW-0325">Glycoprotein</keyword>
<feature type="disulfide bond" evidence="33">
    <location>
        <begin position="604"/>
        <end position="610"/>
    </location>
</feature>
<dbReference type="SUPFAM" id="SSF56502">
    <property type="entry name" value="gp120 core"/>
    <property type="match status" value="1"/>
</dbReference>
<evidence type="ECO:0000256" key="10">
    <source>
        <dbReference type="ARBA" id="ARBA00022570"/>
    </source>
</evidence>
<keyword evidence="26 33" id="KW-0564">Palmitate</keyword>
<keyword evidence="11 33" id="KW-0945">Host-virus interaction</keyword>
<evidence type="ECO:0000256" key="26">
    <source>
        <dbReference type="ARBA" id="ARBA00023139"/>
    </source>
</evidence>
<evidence type="ECO:0000256" key="34">
    <source>
        <dbReference type="RuleBase" id="RU363095"/>
    </source>
</evidence>
<proteinExistence type="inferred from homology"/>
<dbReference type="InterPro" id="IPR000777">
    <property type="entry name" value="HIV1_Gp120"/>
</dbReference>
<dbReference type="HAMAP" id="MF_04083">
    <property type="entry name" value="HIV_ENV"/>
    <property type="match status" value="1"/>
</dbReference>
<dbReference type="GO" id="GO:0075512">
    <property type="term" value="P:clathrin-dependent endocytosis of virus by host cell"/>
    <property type="evidence" value="ECO:0007669"/>
    <property type="project" value="UniProtKB-UniRule"/>
</dbReference>
<keyword evidence="24 33" id="KW-0175">Coiled coil</keyword>
<feature type="region of interest" description="Immunosuppression" evidence="33">
    <location>
        <begin position="580"/>
        <end position="598"/>
    </location>
</feature>
<dbReference type="Gene3D" id="1.20.5.490">
    <property type="entry name" value="Single helix bin"/>
    <property type="match status" value="1"/>
</dbReference>
<dbReference type="EMBL" id="EU578396">
    <property type="protein sequence ID" value="ACD33876.1"/>
    <property type="molecule type" value="Genomic_RNA"/>
</dbReference>
<evidence type="ECO:0000256" key="33">
    <source>
        <dbReference type="HAMAP-Rule" id="MF_04083"/>
    </source>
</evidence>
<evidence type="ECO:0000256" key="14">
    <source>
        <dbReference type="ARBA" id="ARBA00022692"/>
    </source>
</evidence>
<evidence type="ECO:0000256" key="1">
    <source>
        <dbReference type="ARBA" id="ARBA00004402"/>
    </source>
</evidence>
<organismHost>
    <name type="scientific">Homo sapiens</name>
    <name type="common">Human</name>
    <dbReference type="NCBI Taxonomy" id="9606"/>
</organismHost>
<feature type="short sequence motif" description="YXXL motif; contains endocytosis signal" evidence="33">
    <location>
        <begin position="718"/>
        <end position="721"/>
    </location>
</feature>
<feature type="domain" description="Human immunodeficiency virus 1 envelope glycoprotein Gp120" evidence="35">
    <location>
        <begin position="159"/>
        <end position="516"/>
    </location>
</feature>
<feature type="disulfide bond" evidence="33">
    <location>
        <begin position="61"/>
        <end position="81"/>
    </location>
</feature>
<dbReference type="GO" id="GO:0052031">
    <property type="term" value="P:symbiont-mediated perturbation of host defense response"/>
    <property type="evidence" value="ECO:0007669"/>
    <property type="project" value="UniProtKB-UniRule"/>
</dbReference>
<dbReference type="Pfam" id="PF00516">
    <property type="entry name" value="GP120"/>
    <property type="match status" value="2"/>
</dbReference>
<evidence type="ECO:0000256" key="31">
    <source>
        <dbReference type="ARBA" id="ARBA00023296"/>
    </source>
</evidence>
<feature type="domain" description="Human immunodeficiency virus 1 envelope glycoprotein Gp120" evidence="35">
    <location>
        <begin position="41"/>
        <end position="149"/>
    </location>
</feature>
<feature type="topological domain" description="Cytoplasmic" evidence="33">
    <location>
        <begin position="712"/>
        <end position="862"/>
    </location>
</feature>
<keyword evidence="16 33" id="KW-0732">Signal</keyword>
<dbReference type="GO" id="GO:0055036">
    <property type="term" value="C:virion membrane"/>
    <property type="evidence" value="ECO:0007669"/>
    <property type="project" value="UniProtKB-SubCell"/>
</dbReference>
<dbReference type="FunFam" id="1.10.287.210:FF:000001">
    <property type="entry name" value="Envelope glycoprotein gp160"/>
    <property type="match status" value="1"/>
</dbReference>
<dbReference type="FunFam" id="1.20.5.490:FF:000001">
    <property type="entry name" value="Envelope glycoprotein gp160"/>
    <property type="match status" value="1"/>
</dbReference>
<comment type="caution">
    <text evidence="33 34">Lacks conserved residue(s) required for the propagation of feature annotation.</text>
</comment>
<feature type="transmembrane region" description="Helical" evidence="34">
    <location>
        <begin position="21"/>
        <end position="43"/>
    </location>
</feature>
<sequence>MRVKEIRRNCQRLWTWSTMRLWTWGPMLLGMLMICSASEQLWVTVYYGVPVWKEATTTLFCASDAKAYVPEKHNVWATHACVPTDPNPQEVVLENVTENFNMWKNNMVEQMHEDIISLWDQSLKPCVKLTPLCVTLNCTDNLRNDTKGTKSSSWEKVQTGEIKNCSFNITTSIRGRVQEYSLFNKLDVIPIDNSNNSTKFRSYILISCNTSVITQACPKISFEPIPIHYCAPAGFAILKCNDKKFNGTGPCKNVSTVQCTHGIRPVVSTQLLLNGSLAEEEVVIRSENFTNNAKSIIVQLNESVVINCTRPNNNTRRSIHMGAGKALYTGEIIGDIRQAHCNLSRTHWDNTLKQIVIKLREQFGNKTIVFNQSSGGDVEIVMYSFNCGGEFFYCNSTQLFNSTWNGNETWDVTREDNDTITLPCRIKQIVNMWQKVGKAIYAPPIRGQIRCSSNITGLLLTRDGGTNGTTETFRPGGGNMKDNWRSELYKYKVVKIEPLGIAPTKAKRRVVQREKRAVGTIGAMFLGFLGAAGSTMGAASLTLTVQARQLLSGIVQQQNNLLRAIEAQQHLLQLTVWGIKQLQARVLAVERYLRDQQLLGIWGCSGKLICTTTVPWNTSWSNRSLNYIWDNMTWQQWDREINNYTEYIYTLLEGAQNQQEKNEQELLELDKWASLWNWFNITNWLWYIKIFIMIVGGLIGLRIVFAVLSIVNRVRQGYSPLSFQTHLPARREPDRPEGIGEEGGERDRDRSVRLVHGFLALVWEDLRNLCLFSYHRLRDLLLIVARTVEILGQRGWEALKYWWNLLLYWSLELKNSTVSLVDTIAIAVAEGTDRIIEIARRIFRAFLHIPTRIRQGLERALL</sequence>
<comment type="PTM">
    <text evidence="33">Highly glycosylated by host. The high number of glycan on the protein is reffered to as 'glycan shield' because it contributes to hide protein sequence from adaptive immune system.</text>
</comment>
<feature type="region of interest" description="CD4-binding loop" evidence="33">
    <location>
        <begin position="373"/>
        <end position="383"/>
    </location>
</feature>
<name>B2YRY1_HV1</name>
<feature type="coiled-coil region" evidence="33">
    <location>
        <begin position="639"/>
        <end position="673"/>
    </location>
</feature>
<evidence type="ECO:0000256" key="17">
    <source>
        <dbReference type="ARBA" id="ARBA00022804"/>
    </source>
</evidence>
<comment type="domain">
    <text evidence="33">The membrane proximal external region (MPER) present in gp41 is a tryptophan-rich region recognized by the antibodies 2F5, Z13, and 4E10. MPER seems to play a role in fusion.</text>
</comment>
<protein>
    <recommendedName>
        <fullName evidence="33">Envelope glycoprotein gp160</fullName>
    </recommendedName>
    <alternativeName>
        <fullName evidence="33">Env polyprotein</fullName>
    </alternativeName>
    <component>
        <recommendedName>
            <fullName evidence="33">Surface protein gp120</fullName>
            <shortName evidence="33">SU</shortName>
        </recommendedName>
        <alternativeName>
            <fullName evidence="33">Glycoprotein 120</fullName>
            <shortName evidence="33">gp120</shortName>
        </alternativeName>
    </component>
    <component>
        <recommendedName>
            <fullName evidence="33">Transmembrane protein gp41</fullName>
            <shortName evidence="33">TM</shortName>
        </recommendedName>
        <alternativeName>
            <fullName evidence="33">Glycoprotein 41</fullName>
            <shortName evidence="33">gp41</shortName>
        </alternativeName>
    </component>
</protein>
<dbReference type="GO" id="GO:0016020">
    <property type="term" value="C:membrane"/>
    <property type="evidence" value="ECO:0007669"/>
    <property type="project" value="UniProtKB-UniRule"/>
</dbReference>
<keyword evidence="22 33" id="KW-1133">Transmembrane helix</keyword>
<dbReference type="GO" id="GO:0019064">
    <property type="term" value="P:fusion of virus membrane with host plasma membrane"/>
    <property type="evidence" value="ECO:0007669"/>
    <property type="project" value="UniProtKB-UniRule"/>
</dbReference>
<feature type="region of interest" description="MPER; binding to GalCer" evidence="33">
    <location>
        <begin position="668"/>
        <end position="689"/>
    </location>
</feature>
<dbReference type="FunFam" id="2.170.40.20:FF:000001">
    <property type="entry name" value="Envelope glycoprotein gp160"/>
    <property type="match status" value="1"/>
</dbReference>
<evidence type="ECO:0000256" key="28">
    <source>
        <dbReference type="ARBA" id="ARBA00023180"/>
    </source>
</evidence>
<evidence type="ECO:0000256" key="6">
    <source>
        <dbReference type="ARBA" id="ARBA00004650"/>
    </source>
</evidence>
<comment type="PTM">
    <text evidence="33">Specific enzymatic cleavages in vivo yield mature proteins. Envelope glycoproteins are synthesized as a inactive precursor that is heavily N-glycosylated and processed likely by host cell furin in the Golgi to yield the mature SU and TM proteins. The cleavage site between SU and TM requires the minimal sequence [KR]-X-[KR]-R. About 2 of the 9 disulfide bonds of gp41 are reduced by P4HB/PDI, following binding to CD4 receptor.</text>
</comment>
<comment type="domain">
    <text evidence="33">The CD4-binding region is targeted by the antibody b12.</text>
</comment>
<evidence type="ECO:0000256" key="7">
    <source>
        <dbReference type="ARBA" id="ARBA00022506"/>
    </source>
</evidence>
<dbReference type="Gene3D" id="2.170.40.20">
    <property type="entry name" value="Human immunodeficiency virus 1, Gp160, envelope glycoprotein"/>
    <property type="match status" value="2"/>
</dbReference>
<keyword evidence="18 33" id="KW-0946">Virion</keyword>
<dbReference type="GO" id="GO:1903908">
    <property type="term" value="P:positive regulation of plasma membrane raft polarization"/>
    <property type="evidence" value="ECO:0007669"/>
    <property type="project" value="UniProtKB-UniRule"/>
</dbReference>
<dbReference type="InterPro" id="IPR036377">
    <property type="entry name" value="Gp120_core_sf"/>
</dbReference>
<feature type="chain" id="PRO_5023248998" description="Transmembrane protein gp41" evidence="33">
    <location>
        <begin position="517"/>
        <end position="862"/>
    </location>
</feature>
<feature type="disulfide bond" evidence="33">
    <location>
        <begin position="230"/>
        <end position="259"/>
    </location>
</feature>
<evidence type="ECO:0000256" key="13">
    <source>
        <dbReference type="ARBA" id="ARBA00022685"/>
    </source>
</evidence>
<gene>
    <name evidence="33 37" type="primary">env</name>
</gene>
<comment type="similarity">
    <text evidence="33">Belongs to the HIV-1 env protein family.</text>
</comment>
<organism evidence="37">
    <name type="scientific">Human immunodeficiency virus type 1</name>
    <name type="common">HIV-1</name>
    <dbReference type="NCBI Taxonomy" id="11676"/>
    <lineage>
        <taxon>Viruses</taxon>
        <taxon>Riboviria</taxon>
        <taxon>Pararnavirae</taxon>
        <taxon>Artverviricota</taxon>
        <taxon>Revtraviricetes</taxon>
        <taxon>Ortervirales</taxon>
        <taxon>Retroviridae</taxon>
        <taxon>Orthoretrovirinae</taxon>
        <taxon>Lentivirus</taxon>
        <taxon>Lentivirus humimdef1</taxon>
    </lineage>
</organism>
<evidence type="ECO:0000256" key="29">
    <source>
        <dbReference type="ARBA" id="ARBA00023280"/>
    </source>
</evidence>
<evidence type="ECO:0000256" key="21">
    <source>
        <dbReference type="ARBA" id="ARBA00022890"/>
    </source>
</evidence>
<evidence type="ECO:0000256" key="11">
    <source>
        <dbReference type="ARBA" id="ARBA00022581"/>
    </source>
</evidence>
<evidence type="ECO:0000256" key="24">
    <source>
        <dbReference type="ARBA" id="ARBA00023054"/>
    </source>
</evidence>
<comment type="subunit">
    <text evidence="33">The mature envelope protein (Env) consists of a homotrimer of non-covalently associated gp120-gp41 heterodimers. The resulting complex protrudes from the virus surface as a spike. There seems to be as few as 10 spikes on the average virion. Surface protein gp120 interacts with host CD4, CCR5 and CXCR4. Gp120 also interacts with the C-type lectins CD209/DC-SIGN and CLEC4M/DC-SIGNR (collectively referred to as DC-SIGN(R)). Gp120 and gp41 interact with GalCer. Gp120 interacts with host ITGA4/ITGB7 complex; on CD4+ T-cells, this interaction results in rapid activation of integrin ITGAL/LFA-1, which facilitates efficient cell-to-cell spreading of HIV-1. Gp120 interacts with cell-associated heparan sulfate; this interaction increases virus infectivity on permissive cells and may be involved in infection of CD4- cells.</text>
</comment>
<evidence type="ECO:0000259" key="35">
    <source>
        <dbReference type="Pfam" id="PF00516"/>
    </source>
</evidence>
<reference evidence="37" key="1">
    <citation type="journal article" date="2008" name="Proc. Natl. Acad. Sci. U.S.A.">
        <title>Identification and characterization of transmitted and early founder virus envelopes in primary HIV-1 infection.</title>
        <authorList>
            <person name="Keele B.F."/>
            <person name="Giorgi E.E."/>
            <person name="Salazar-Gonzalez J.F."/>
            <person name="Decker J.M."/>
            <person name="Pham K.T."/>
            <person name="Salazar M.G."/>
            <person name="Sun C."/>
            <person name="Grayson T."/>
            <person name="Wang S."/>
            <person name="Li H."/>
            <person name="Wei X."/>
            <person name="Jiang C."/>
            <person name="Kirchherr J.L."/>
            <person name="Gao F."/>
            <person name="Anderson J.A."/>
            <person name="Ping L.H."/>
            <person name="Swanstrom R."/>
            <person name="Tomaras G.D."/>
            <person name="Blattner W.A."/>
            <person name="Goepfert P.A."/>
            <person name="Kilby J.M."/>
            <person name="Saag M.S."/>
            <person name="Delwart E.L."/>
            <person name="Busch M.P."/>
            <person name="Cohen M.S."/>
            <person name="Montefiori D.C."/>
            <person name="Haynes B.F."/>
            <person name="Gaschen B."/>
            <person name="Athreya G.S."/>
            <person name="Lee H.Y."/>
            <person name="Wood N."/>
            <person name="Seoighe C."/>
            <person name="Perelson A.S."/>
            <person name="Bhattacharya T."/>
            <person name="Korber B.T."/>
            <person name="Hahn B.H."/>
            <person name="Shaw G.M."/>
        </authorList>
    </citation>
    <scope>NUCLEOTIDE SEQUENCE</scope>
    <source>
        <strain evidence="37">SC24C_3B9</strain>
    </source>
</reference>
<keyword evidence="15 33" id="KW-0053">Apoptosis</keyword>
<keyword evidence="17 33" id="KW-1161">Viral attachment to host cell</keyword>
<evidence type="ECO:0000256" key="12">
    <source>
        <dbReference type="ARBA" id="ARBA00022595"/>
    </source>
</evidence>
<evidence type="ECO:0000256" key="18">
    <source>
        <dbReference type="ARBA" id="ARBA00022844"/>
    </source>
</evidence>
<comment type="domain">
    <text evidence="33 34">The 17 amino acids long immunosuppressive region is present in many retroviral envelope proteins. Synthetic peptides derived from this relatively conserved sequence inhibit immune function in vitro and in vivo.</text>
</comment>
<evidence type="ECO:0000256" key="5">
    <source>
        <dbReference type="ARBA" id="ARBA00004578"/>
    </source>
</evidence>
<keyword evidence="7 33" id="KW-1168">Fusion of virus membrane with host membrane</keyword>
<dbReference type="GO" id="GO:0019031">
    <property type="term" value="C:viral envelope"/>
    <property type="evidence" value="ECO:0007669"/>
    <property type="project" value="UniProtKB-KW"/>
</dbReference>
<feature type="domain" description="Retroviral envelope protein GP41-like" evidence="36">
    <location>
        <begin position="536"/>
        <end position="725"/>
    </location>
</feature>
<evidence type="ECO:0000256" key="4">
    <source>
        <dbReference type="ARBA" id="ARBA00004563"/>
    </source>
</evidence>
<comment type="miscellaneous">
    <text evidence="33">Inhibitors targeting HIV-1 viral envelope proteins are used as antiretroviral drugs. Attachment of virions to the cell surface via non-specific interactions and CD4 binding can be blocked by inhibitors that include cyanovirin-N, cyclotriazadisulfonamide analogs, PRO 2000, TNX 355 and PRO 542. In addition, BMS 806 can block CD4-induced conformational changes. Env interactions with the coreceptor molecules can be targeted by CCR5 antagonists including SCH-D, maraviroc (UK 427857) and aplaviroc (GW 873140), and the CXCR4 antagonist AMD 070. Fusion of viral and cellular membranes can be inhibited by peptides such as enfuvirtide and tifuvirtide (T 1249). Resistance to inhibitors associated with mutations in Env are observed. Most of the time, single mutations confer only a modest reduction in drug susceptibility. Combination of several mutations is usually required to develop a high-level drug resistance.</text>
</comment>
<evidence type="ECO:0000259" key="36">
    <source>
        <dbReference type="Pfam" id="PF00517"/>
    </source>
</evidence>
<keyword evidence="29 33" id="KW-0899">Viral immunoevasion</keyword>
<dbReference type="InterPro" id="IPR000328">
    <property type="entry name" value="GP41-like"/>
</dbReference>
<keyword evidence="13 33" id="KW-0165">Cleavage on pair of basic residues</keyword>
<evidence type="ECO:0000256" key="16">
    <source>
        <dbReference type="ARBA" id="ARBA00022729"/>
    </source>
</evidence>
<evidence type="ECO:0000256" key="3">
    <source>
        <dbReference type="ARBA" id="ARBA00004505"/>
    </source>
</evidence>
<dbReference type="Pfam" id="PF00517">
    <property type="entry name" value="GP41"/>
    <property type="match status" value="1"/>
</dbReference>
<dbReference type="SUPFAM" id="SSF58069">
    <property type="entry name" value="Virus ectodomain"/>
    <property type="match status" value="1"/>
</dbReference>
<evidence type="ECO:0000256" key="27">
    <source>
        <dbReference type="ARBA" id="ARBA00023157"/>
    </source>
</evidence>
<comment type="domain">
    <text evidence="33">The YXXL motif is involved in determining the exact site of viral release at the surface of infected mononuclear cells and promotes endocytosis. YXXL and di-leucine endocytosis motifs interact directly or indirectly with the clathrin adapter complexes, opperate independently, and their activities are not additive.</text>
</comment>
<keyword evidence="9 33" id="KW-1032">Host cell membrane</keyword>